<dbReference type="AlphaFoldDB" id="A0A7R7VXW2"/>
<organism evidence="1 2">
    <name type="scientific">Aspergillus chevalieri</name>
    <name type="common">Eurotium chevalieri</name>
    <dbReference type="NCBI Taxonomy" id="182096"/>
    <lineage>
        <taxon>Eukaryota</taxon>
        <taxon>Fungi</taxon>
        <taxon>Dikarya</taxon>
        <taxon>Ascomycota</taxon>
        <taxon>Pezizomycotina</taxon>
        <taxon>Eurotiomycetes</taxon>
        <taxon>Eurotiomycetidae</taxon>
        <taxon>Eurotiales</taxon>
        <taxon>Aspergillaceae</taxon>
        <taxon>Aspergillus</taxon>
        <taxon>Aspergillus subgen. Aspergillus</taxon>
    </lineage>
</organism>
<dbReference type="Proteomes" id="UP000637239">
    <property type="component" value="Chromosome 8"/>
</dbReference>
<dbReference type="SUPFAM" id="SSF81383">
    <property type="entry name" value="F-box domain"/>
    <property type="match status" value="1"/>
</dbReference>
<dbReference type="GeneID" id="66987131"/>
<protein>
    <recommendedName>
        <fullName evidence="3">F-box domain-containing protein</fullName>
    </recommendedName>
</protein>
<name>A0A7R7VXW2_ASPCH</name>
<proteinExistence type="predicted"/>
<dbReference type="RefSeq" id="XP_043141295.1">
    <property type="nucleotide sequence ID" value="XM_043284080.1"/>
</dbReference>
<evidence type="ECO:0000313" key="2">
    <source>
        <dbReference type="Proteomes" id="UP000637239"/>
    </source>
</evidence>
<gene>
    <name evidence="1" type="ORF">ACHE_80682S</name>
</gene>
<evidence type="ECO:0000313" key="1">
    <source>
        <dbReference type="EMBL" id="BCR92782.1"/>
    </source>
</evidence>
<dbReference type="EMBL" id="AP024423">
    <property type="protein sequence ID" value="BCR92782.1"/>
    <property type="molecule type" value="Genomic_DNA"/>
</dbReference>
<reference evidence="1" key="2">
    <citation type="submission" date="2021-02" db="EMBL/GenBank/DDBJ databases">
        <title>Aspergillus chevalieri M1 genome sequence.</title>
        <authorList>
            <person name="Kadooka C."/>
            <person name="Mori K."/>
            <person name="Futagami T."/>
        </authorList>
    </citation>
    <scope>NUCLEOTIDE SEQUENCE</scope>
    <source>
        <strain evidence="1">M1</strain>
    </source>
</reference>
<keyword evidence="2" id="KW-1185">Reference proteome</keyword>
<accession>A0A7R7VXW2</accession>
<sequence>MASFVSLSAELILMIAQELTESEDLFNFRQSCRYLQHCSKPHYLRRYFYRRRHMFSRHSLEVLQKIVSDDALSITLHELVIGIDHLTDEPPLEDPLPFQLWVEDSSMRTNLDVNRSSYNQYLADQNNLLDSGLGAAYLTGILSKTKNCKALTIDNDHRSWGAGFLKRQTGVYPTTDLNWRDSQEFIAKAVEAVFVALTASGVQLQALEIYTSPDMPPISPEALALPWLQPLELPFSASLISLVLAIETGDVYDLEPRAWPKIVTRFILHFPSLETLGLFFEPRIEPECFHAISQALYIPRLRTLKLSTVSCTGDDLTQLFRSHQATLQEDDMDICIQGDDIAFPSVKIEASGGSRA</sequence>
<reference evidence="1" key="1">
    <citation type="submission" date="2021-01" db="EMBL/GenBank/DDBJ databases">
        <authorList>
            <consortium name="Aspergillus chevalieri M1 genome sequencing consortium"/>
            <person name="Kazuki M."/>
            <person name="Futagami T."/>
        </authorList>
    </citation>
    <scope>NUCLEOTIDE SEQUENCE</scope>
    <source>
        <strain evidence="1">M1</strain>
    </source>
</reference>
<dbReference type="KEGG" id="ache:ACHE_80682S"/>
<evidence type="ECO:0008006" key="3">
    <source>
        <dbReference type="Google" id="ProtNLM"/>
    </source>
</evidence>
<dbReference type="InterPro" id="IPR036047">
    <property type="entry name" value="F-box-like_dom_sf"/>
</dbReference>